<dbReference type="GO" id="GO:0004630">
    <property type="term" value="F:phospholipase D activity"/>
    <property type="evidence" value="ECO:0007669"/>
    <property type="project" value="UniProtKB-EC"/>
</dbReference>
<proteinExistence type="predicted"/>
<keyword evidence="2" id="KW-0677">Repeat</keyword>
<evidence type="ECO:0000259" key="7">
    <source>
        <dbReference type="PROSITE" id="PS50035"/>
    </source>
</evidence>
<evidence type="ECO:0000256" key="3">
    <source>
        <dbReference type="ARBA" id="ARBA00022801"/>
    </source>
</evidence>
<dbReference type="SUPFAM" id="SSF56024">
    <property type="entry name" value="Phospholipase D/nuclease"/>
    <property type="match status" value="1"/>
</dbReference>
<evidence type="ECO:0000256" key="5">
    <source>
        <dbReference type="ARBA" id="ARBA00023098"/>
    </source>
</evidence>
<dbReference type="EMBL" id="JATN01000322">
    <property type="protein sequence ID" value="EUC54414.1"/>
    <property type="molecule type" value="Genomic_DNA"/>
</dbReference>
<dbReference type="Gene3D" id="3.30.870.10">
    <property type="entry name" value="Endonuclease Chain A"/>
    <property type="match status" value="1"/>
</dbReference>
<dbReference type="InterPro" id="IPR015679">
    <property type="entry name" value="PLipase_D_fam"/>
</dbReference>
<organism evidence="8 9">
    <name type="scientific">Rhizoctonia solani AG-3 Rhs1AP</name>
    <dbReference type="NCBI Taxonomy" id="1086054"/>
    <lineage>
        <taxon>Eukaryota</taxon>
        <taxon>Fungi</taxon>
        <taxon>Dikarya</taxon>
        <taxon>Basidiomycota</taxon>
        <taxon>Agaricomycotina</taxon>
        <taxon>Agaricomycetes</taxon>
        <taxon>Cantharellales</taxon>
        <taxon>Ceratobasidiaceae</taxon>
        <taxon>Rhizoctonia</taxon>
    </lineage>
</organism>
<keyword evidence="5" id="KW-0443">Lipid metabolism</keyword>
<sequence>MMRLVIMLRPNIQLVQEAKHCIYIENQFFISNTGNVGPVKNQIAKALVDKIIEAASSGRKFKIIVIIPKIPSSVPDEYASIYQYVLKLTLPQLVAVDIISMRKFVGQLMNPGIAFVSITFAPMTPQLPASFIKEMEENSSVTYHEAQIAQARLWIGEDSFGHQEKVRIQGPRRKPLAPEEIVKKFEIGVTREDLGVVDSTAQHALGDKTDLKDEKWYGTEQEEGGSYVSEVLCVHSKVMIADDRRRTTMSSANINDRSQKGNVDSEILTKSNQQWTVNQ</sequence>
<dbReference type="PANTHER" id="PTHR18896:SF186">
    <property type="entry name" value="PHOSPHOLIPASE D"/>
    <property type="match status" value="1"/>
</dbReference>
<feature type="non-terminal residue" evidence="8">
    <location>
        <position position="279"/>
    </location>
</feature>
<dbReference type="InterPro" id="IPR001736">
    <property type="entry name" value="PLipase_D/transphosphatidylase"/>
</dbReference>
<evidence type="ECO:0000256" key="2">
    <source>
        <dbReference type="ARBA" id="ARBA00022737"/>
    </source>
</evidence>
<dbReference type="GO" id="GO:0009395">
    <property type="term" value="P:phospholipid catabolic process"/>
    <property type="evidence" value="ECO:0007669"/>
    <property type="project" value="TreeGrafter"/>
</dbReference>
<keyword evidence="3" id="KW-0378">Hydrolase</keyword>
<comment type="caution">
    <text evidence="8">The sequence shown here is derived from an EMBL/GenBank/DDBJ whole genome shotgun (WGS) entry which is preliminary data.</text>
</comment>
<dbReference type="PROSITE" id="PS50035">
    <property type="entry name" value="PLD"/>
    <property type="match status" value="1"/>
</dbReference>
<evidence type="ECO:0000256" key="6">
    <source>
        <dbReference type="SAM" id="MobiDB-lite"/>
    </source>
</evidence>
<dbReference type="PANTHER" id="PTHR18896">
    <property type="entry name" value="PHOSPHOLIPASE D"/>
    <property type="match status" value="1"/>
</dbReference>
<evidence type="ECO:0000256" key="1">
    <source>
        <dbReference type="ARBA" id="ARBA00012027"/>
    </source>
</evidence>
<feature type="region of interest" description="Disordered" evidence="6">
    <location>
        <begin position="249"/>
        <end position="279"/>
    </location>
</feature>
<dbReference type="Proteomes" id="UP000030108">
    <property type="component" value="Unassembled WGS sequence"/>
</dbReference>
<feature type="domain" description="PLD phosphodiesterase" evidence="7">
    <location>
        <begin position="235"/>
        <end position="258"/>
    </location>
</feature>
<reference evidence="9" key="1">
    <citation type="journal article" date="2014" name="Genome Announc.">
        <title>Draft genome sequence of the plant-pathogenic soil fungus Rhizoctonia solani anastomosis group 3 strain Rhs1AP.</title>
        <authorList>
            <person name="Cubeta M.A."/>
            <person name="Thomas E."/>
            <person name="Dean R.A."/>
            <person name="Jabaji S."/>
            <person name="Neate S.M."/>
            <person name="Tavantzis S."/>
            <person name="Toda T."/>
            <person name="Vilgalys R."/>
            <person name="Bharathan N."/>
            <person name="Fedorova-Abrams N."/>
            <person name="Pakala S.B."/>
            <person name="Pakala S.M."/>
            <person name="Zafar N."/>
            <person name="Joardar V."/>
            <person name="Losada L."/>
            <person name="Nierman W.C."/>
        </authorList>
    </citation>
    <scope>NUCLEOTIDE SEQUENCE [LARGE SCALE GENOMIC DNA]</scope>
    <source>
        <strain evidence="9">AG-3</strain>
    </source>
</reference>
<dbReference type="EC" id="3.1.4.4" evidence="1"/>
<keyword evidence="4" id="KW-0442">Lipid degradation</keyword>
<protein>
    <recommendedName>
        <fullName evidence="1">phospholipase D</fullName>
        <ecNumber evidence="1">3.1.4.4</ecNumber>
    </recommendedName>
</protein>
<evidence type="ECO:0000313" key="9">
    <source>
        <dbReference type="Proteomes" id="UP000030108"/>
    </source>
</evidence>
<gene>
    <name evidence="8" type="ORF">RSOL_047350</name>
</gene>
<dbReference type="AlphaFoldDB" id="X8IYW6"/>
<evidence type="ECO:0000256" key="4">
    <source>
        <dbReference type="ARBA" id="ARBA00022963"/>
    </source>
</evidence>
<name>X8IYW6_9AGAM</name>
<evidence type="ECO:0000313" key="8">
    <source>
        <dbReference type="EMBL" id="EUC54414.1"/>
    </source>
</evidence>
<accession>X8IYW6</accession>